<name>A0A0F0LDM0_9MICO</name>
<proteinExistence type="predicted"/>
<organism evidence="1 2">
    <name type="scientific">Microbacterium azadirachtae</name>
    <dbReference type="NCBI Taxonomy" id="582680"/>
    <lineage>
        <taxon>Bacteria</taxon>
        <taxon>Bacillati</taxon>
        <taxon>Actinomycetota</taxon>
        <taxon>Actinomycetes</taxon>
        <taxon>Micrococcales</taxon>
        <taxon>Microbacteriaceae</taxon>
        <taxon>Microbacterium</taxon>
    </lineage>
</organism>
<gene>
    <name evidence="1" type="ORF">RS86_03717</name>
</gene>
<evidence type="ECO:0000313" key="2">
    <source>
        <dbReference type="Proteomes" id="UP000033740"/>
    </source>
</evidence>
<comment type="caution">
    <text evidence="1">The sequence shown here is derived from an EMBL/GenBank/DDBJ whole genome shotgun (WGS) entry which is preliminary data.</text>
</comment>
<dbReference type="RefSeq" id="WP_152642233.1">
    <property type="nucleotide sequence ID" value="NZ_JYIX01000040.1"/>
</dbReference>
<protein>
    <submittedName>
        <fullName evidence="1">Uncharacterized protein</fullName>
    </submittedName>
</protein>
<evidence type="ECO:0000313" key="1">
    <source>
        <dbReference type="EMBL" id="KJL30774.1"/>
    </source>
</evidence>
<dbReference type="AlphaFoldDB" id="A0A0F0LDM0"/>
<sequence length="160" mass="18039">MSRAGPSDAASESRCFGAEGFTVFMGVDENADVGDLTIRALAGCEIRDDRRLAKNVRSVWLRFPQPLKQGESAMTETVVTQDDGAPLDLDTDYEVAAEQRLEEILIWVRFAPTEVPRRCWVYFSERGMSHEWPVEVDATASVHYRQRDFGPGAIGIRWAW</sequence>
<keyword evidence="2" id="KW-1185">Reference proteome</keyword>
<accession>A0A0F0LDM0</accession>
<dbReference type="Proteomes" id="UP000033740">
    <property type="component" value="Unassembled WGS sequence"/>
</dbReference>
<dbReference type="PATRIC" id="fig|582680.6.peg.3802"/>
<reference evidence="1 2" key="1">
    <citation type="submission" date="2015-02" db="EMBL/GenBank/DDBJ databases">
        <title>Draft genome sequences of ten Microbacterium spp. with emphasis on heavy metal contaminated environments.</title>
        <authorList>
            <person name="Corretto E."/>
        </authorList>
    </citation>
    <scope>NUCLEOTIDE SEQUENCE [LARGE SCALE GENOMIC DNA]</scope>
    <source>
        <strain evidence="1 2">ARN176</strain>
    </source>
</reference>
<dbReference type="EMBL" id="JYIX01000040">
    <property type="protein sequence ID" value="KJL30774.1"/>
    <property type="molecule type" value="Genomic_DNA"/>
</dbReference>